<dbReference type="EMBL" id="VTAV01000002">
    <property type="protein sequence ID" value="TYR37411.1"/>
    <property type="molecule type" value="Genomic_DNA"/>
</dbReference>
<comment type="caution">
    <text evidence="1">The sequence shown here is derived from an EMBL/GenBank/DDBJ whole genome shotgun (WGS) entry which is preliminary data.</text>
</comment>
<keyword evidence="2" id="KW-1185">Reference proteome</keyword>
<evidence type="ECO:0000313" key="1">
    <source>
        <dbReference type="EMBL" id="TYR37411.1"/>
    </source>
</evidence>
<gene>
    <name evidence="1" type="ORF">FXV77_05240</name>
</gene>
<accession>A0A5D4H8F3</accession>
<protein>
    <recommendedName>
        <fullName evidence="3">TerB family tellurite resistance protein</fullName>
    </recommendedName>
</protein>
<organism evidence="1 2">
    <name type="scientific">Sphingobacterium phlebotomi</name>
    <dbReference type="NCBI Taxonomy" id="2605433"/>
    <lineage>
        <taxon>Bacteria</taxon>
        <taxon>Pseudomonadati</taxon>
        <taxon>Bacteroidota</taxon>
        <taxon>Sphingobacteriia</taxon>
        <taxon>Sphingobacteriales</taxon>
        <taxon>Sphingobacteriaceae</taxon>
        <taxon>Sphingobacterium</taxon>
    </lineage>
</organism>
<name>A0A5D4H8F3_9SPHI</name>
<evidence type="ECO:0000313" key="2">
    <source>
        <dbReference type="Proteomes" id="UP000322362"/>
    </source>
</evidence>
<dbReference type="RefSeq" id="WP_148918152.1">
    <property type="nucleotide sequence ID" value="NZ_VTAV01000002.1"/>
</dbReference>
<sequence length="222" mass="25838">MREIDNFIKVSIVLLVLILFHAPTLHAQTFKEWFRQKKTQREYLAQQISALWAYGAQLEEGYNLVKDGTGAISRFAGGEFNLHNDFFDHLKQVNPELLKSSQAESIIKLHSEMERQRHNTWRRIGGSGLLTISEKENVRKLLDALARSSDNGLYEMELVVTPGILELTDDERIDRIDKIYKSSQELYQVHRNNLPLLVGMLEKKQRETTSMDMLREMHGLRR</sequence>
<reference evidence="1 2" key="1">
    <citation type="submission" date="2019-08" db="EMBL/GenBank/DDBJ databases">
        <title>Phlebobacter frassis gen. nov. sp. nov., a new member of family Sphingobacteriaceae isolated from sand fly rearing media.</title>
        <authorList>
            <person name="Kakumanu M.L."/>
            <person name="Marayati B.F."/>
            <person name="Wada-Katsumata A."/>
            <person name="Wasserberg G."/>
            <person name="Schal C."/>
            <person name="Apperson C.S."/>
            <person name="Ponnusamy L."/>
        </authorList>
    </citation>
    <scope>NUCLEOTIDE SEQUENCE [LARGE SCALE GENOMIC DNA]</scope>
    <source>
        <strain evidence="1 2">SSI9</strain>
    </source>
</reference>
<dbReference type="Proteomes" id="UP000322362">
    <property type="component" value="Unassembled WGS sequence"/>
</dbReference>
<evidence type="ECO:0008006" key="3">
    <source>
        <dbReference type="Google" id="ProtNLM"/>
    </source>
</evidence>
<dbReference type="AlphaFoldDB" id="A0A5D4H8F3"/>
<proteinExistence type="predicted"/>